<name>A0A1X2HTN1_SYNRA</name>
<keyword evidence="2" id="KW-1185">Reference proteome</keyword>
<dbReference type="AlphaFoldDB" id="A0A1X2HTN1"/>
<protein>
    <submittedName>
        <fullName evidence="1">Uncharacterized protein</fullName>
    </submittedName>
</protein>
<dbReference type="EMBL" id="MCGN01000001">
    <property type="protein sequence ID" value="ORZ02955.1"/>
    <property type="molecule type" value="Genomic_DNA"/>
</dbReference>
<evidence type="ECO:0000313" key="2">
    <source>
        <dbReference type="Proteomes" id="UP000242180"/>
    </source>
</evidence>
<accession>A0A1X2HTN1</accession>
<comment type="caution">
    <text evidence="1">The sequence shown here is derived from an EMBL/GenBank/DDBJ whole genome shotgun (WGS) entry which is preliminary data.</text>
</comment>
<dbReference type="Proteomes" id="UP000242180">
    <property type="component" value="Unassembled WGS sequence"/>
</dbReference>
<evidence type="ECO:0000313" key="1">
    <source>
        <dbReference type="EMBL" id="ORZ02955.1"/>
    </source>
</evidence>
<reference evidence="1 2" key="1">
    <citation type="submission" date="2016-07" db="EMBL/GenBank/DDBJ databases">
        <title>Pervasive Adenine N6-methylation of Active Genes in Fungi.</title>
        <authorList>
            <consortium name="DOE Joint Genome Institute"/>
            <person name="Mondo S.J."/>
            <person name="Dannebaum R.O."/>
            <person name="Kuo R.C."/>
            <person name="Labutti K."/>
            <person name="Haridas S."/>
            <person name="Kuo A."/>
            <person name="Salamov A."/>
            <person name="Ahrendt S.R."/>
            <person name="Lipzen A."/>
            <person name="Sullivan W."/>
            <person name="Andreopoulos W.B."/>
            <person name="Clum A."/>
            <person name="Lindquist E."/>
            <person name="Daum C."/>
            <person name="Ramamoorthy G.K."/>
            <person name="Gryganskyi A."/>
            <person name="Culley D."/>
            <person name="Magnuson J.K."/>
            <person name="James T.Y."/>
            <person name="O'Malley M.A."/>
            <person name="Stajich J.E."/>
            <person name="Spatafora J.W."/>
            <person name="Visel A."/>
            <person name="Grigoriev I.V."/>
        </authorList>
    </citation>
    <scope>NUCLEOTIDE SEQUENCE [LARGE SCALE GENOMIC DNA]</scope>
    <source>
        <strain evidence="1 2">NRRL 2496</strain>
    </source>
</reference>
<gene>
    <name evidence="1" type="ORF">BCR43DRAFT_482451</name>
</gene>
<dbReference type="InParanoid" id="A0A1X2HTN1"/>
<sequence>MSQLSDITTGWKIRASDAFYKQQLASGSIFQLTQSCKCVYLILYINLFPQLGISCVPYNVYVTDEIRYLNNKLTEGIHVY</sequence>
<proteinExistence type="predicted"/>
<organism evidence="1 2">
    <name type="scientific">Syncephalastrum racemosum</name>
    <name type="common">Filamentous fungus</name>
    <dbReference type="NCBI Taxonomy" id="13706"/>
    <lineage>
        <taxon>Eukaryota</taxon>
        <taxon>Fungi</taxon>
        <taxon>Fungi incertae sedis</taxon>
        <taxon>Mucoromycota</taxon>
        <taxon>Mucoromycotina</taxon>
        <taxon>Mucoromycetes</taxon>
        <taxon>Mucorales</taxon>
        <taxon>Syncephalastraceae</taxon>
        <taxon>Syncephalastrum</taxon>
    </lineage>
</organism>